<protein>
    <recommendedName>
        <fullName evidence="6 8">Large ribosomal subunit protein uL24</fullName>
    </recommendedName>
</protein>
<dbReference type="InterPro" id="IPR005825">
    <property type="entry name" value="Ribosomal_uL24_CS"/>
</dbReference>
<evidence type="ECO:0000259" key="10">
    <source>
        <dbReference type="SMART" id="SM00739"/>
    </source>
</evidence>
<dbReference type="InterPro" id="IPR008991">
    <property type="entry name" value="Translation_prot_SH3-like_sf"/>
</dbReference>
<gene>
    <name evidence="8" type="primary">rplX</name>
    <name evidence="11" type="ORF">SAMN05660835_00594</name>
</gene>
<evidence type="ECO:0000256" key="6">
    <source>
        <dbReference type="ARBA" id="ARBA00035206"/>
    </source>
</evidence>
<comment type="function">
    <text evidence="8">One of two assembly initiator proteins, it binds directly to the 5'-end of the 23S rRNA, where it nucleates assembly of the 50S subunit.</text>
</comment>
<dbReference type="EMBL" id="FMYU01000004">
    <property type="protein sequence ID" value="SDC30283.1"/>
    <property type="molecule type" value="Genomic_DNA"/>
</dbReference>
<organism evidence="11 12">
    <name type="scientific">Desulfurella multipotens</name>
    <dbReference type="NCBI Taxonomy" id="79269"/>
    <lineage>
        <taxon>Bacteria</taxon>
        <taxon>Pseudomonadati</taxon>
        <taxon>Campylobacterota</taxon>
        <taxon>Desulfurellia</taxon>
        <taxon>Desulfurellales</taxon>
        <taxon>Desulfurellaceae</taxon>
        <taxon>Desulfurella</taxon>
    </lineage>
</organism>
<dbReference type="NCBIfam" id="TIGR01079">
    <property type="entry name" value="rplX_bact"/>
    <property type="match status" value="1"/>
</dbReference>
<dbReference type="PANTHER" id="PTHR12903">
    <property type="entry name" value="MITOCHONDRIAL RIBOSOMAL PROTEIN L24"/>
    <property type="match status" value="1"/>
</dbReference>
<dbReference type="Pfam" id="PF17136">
    <property type="entry name" value="ribosomal_L24"/>
    <property type="match status" value="1"/>
</dbReference>
<evidence type="ECO:0000256" key="7">
    <source>
        <dbReference type="ARBA" id="ARBA00058688"/>
    </source>
</evidence>
<evidence type="ECO:0000313" key="11">
    <source>
        <dbReference type="EMBL" id="SDC30283.1"/>
    </source>
</evidence>
<dbReference type="GO" id="GO:0006412">
    <property type="term" value="P:translation"/>
    <property type="evidence" value="ECO:0007669"/>
    <property type="project" value="UniProtKB-UniRule"/>
</dbReference>
<dbReference type="SUPFAM" id="SSF50104">
    <property type="entry name" value="Translation proteins SH3-like domain"/>
    <property type="match status" value="1"/>
</dbReference>
<keyword evidence="12" id="KW-1185">Reference proteome</keyword>
<evidence type="ECO:0000256" key="5">
    <source>
        <dbReference type="ARBA" id="ARBA00023274"/>
    </source>
</evidence>
<reference evidence="12" key="1">
    <citation type="submission" date="2016-10" db="EMBL/GenBank/DDBJ databases">
        <authorList>
            <person name="Varghese N."/>
            <person name="Submissions S."/>
        </authorList>
    </citation>
    <scope>NUCLEOTIDE SEQUENCE [LARGE SCALE GENOMIC DNA]</scope>
    <source>
        <strain evidence="12">DSM 8415</strain>
    </source>
</reference>
<keyword evidence="2 8" id="KW-0699">rRNA-binding</keyword>
<dbReference type="InterPro" id="IPR057264">
    <property type="entry name" value="Ribosomal_uL24_C"/>
</dbReference>
<comment type="function">
    <text evidence="7 8">One of the proteins that surrounds the polypeptide exit tunnel on the outside of the subunit.</text>
</comment>
<comment type="subunit">
    <text evidence="8">Part of the 50S ribosomal subunit.</text>
</comment>
<evidence type="ECO:0000256" key="4">
    <source>
        <dbReference type="ARBA" id="ARBA00022980"/>
    </source>
</evidence>
<comment type="similarity">
    <text evidence="1 8 9">Belongs to the universal ribosomal protein uL24 family.</text>
</comment>
<accession>A0A1G6KH31</accession>
<dbReference type="InterPro" id="IPR003256">
    <property type="entry name" value="Ribosomal_uL24"/>
</dbReference>
<dbReference type="Proteomes" id="UP000199411">
    <property type="component" value="Unassembled WGS sequence"/>
</dbReference>
<dbReference type="HAMAP" id="MF_01326_B">
    <property type="entry name" value="Ribosomal_uL24_B"/>
    <property type="match status" value="1"/>
</dbReference>
<name>A0A1G6KH31_9BACT</name>
<evidence type="ECO:0000256" key="1">
    <source>
        <dbReference type="ARBA" id="ARBA00010618"/>
    </source>
</evidence>
<dbReference type="GO" id="GO:0019843">
    <property type="term" value="F:rRNA binding"/>
    <property type="evidence" value="ECO:0007669"/>
    <property type="project" value="UniProtKB-UniRule"/>
</dbReference>
<dbReference type="InterPro" id="IPR005824">
    <property type="entry name" value="KOW"/>
</dbReference>
<dbReference type="GO" id="GO:1990904">
    <property type="term" value="C:ribonucleoprotein complex"/>
    <property type="evidence" value="ECO:0007669"/>
    <property type="project" value="UniProtKB-KW"/>
</dbReference>
<evidence type="ECO:0000256" key="8">
    <source>
        <dbReference type="HAMAP-Rule" id="MF_01326"/>
    </source>
</evidence>
<dbReference type="InterPro" id="IPR041988">
    <property type="entry name" value="Ribosomal_uL24_KOW"/>
</dbReference>
<dbReference type="AlphaFoldDB" id="A0A1G6KH31"/>
<keyword evidence="5 8" id="KW-0687">Ribonucleoprotein</keyword>
<dbReference type="SMART" id="SM00739">
    <property type="entry name" value="KOW"/>
    <property type="match status" value="1"/>
</dbReference>
<keyword evidence="4 8" id="KW-0689">Ribosomal protein</keyword>
<sequence>MANVYSQMKTKLKKGDLVKVLVGKDKGKTGKIISFVPKKNRVIVEGIKIIKKHEKATQTSKGGIIEKEAPIDISNVMLVCPHCNKPTRVASKILDDGTKVRVCKKCNETI</sequence>
<feature type="domain" description="KOW" evidence="10">
    <location>
        <begin position="11"/>
        <end position="38"/>
    </location>
</feature>
<dbReference type="GO" id="GO:0003735">
    <property type="term" value="F:structural constituent of ribosome"/>
    <property type="evidence" value="ECO:0007669"/>
    <property type="project" value="InterPro"/>
</dbReference>
<dbReference type="RefSeq" id="WP_342670532.1">
    <property type="nucleotide sequence ID" value="NZ_FMYU01000004.1"/>
</dbReference>
<dbReference type="GO" id="GO:0005840">
    <property type="term" value="C:ribosome"/>
    <property type="evidence" value="ECO:0007669"/>
    <property type="project" value="UniProtKB-KW"/>
</dbReference>
<dbReference type="Pfam" id="PF00467">
    <property type="entry name" value="KOW"/>
    <property type="match status" value="1"/>
</dbReference>
<evidence type="ECO:0000256" key="3">
    <source>
        <dbReference type="ARBA" id="ARBA00022884"/>
    </source>
</evidence>
<evidence type="ECO:0000313" key="12">
    <source>
        <dbReference type="Proteomes" id="UP000199411"/>
    </source>
</evidence>
<dbReference type="CDD" id="cd06089">
    <property type="entry name" value="KOW_RPL26"/>
    <property type="match status" value="1"/>
</dbReference>
<evidence type="ECO:0000256" key="2">
    <source>
        <dbReference type="ARBA" id="ARBA00022730"/>
    </source>
</evidence>
<dbReference type="FunFam" id="2.30.30.30:FF:000004">
    <property type="entry name" value="50S ribosomal protein L24"/>
    <property type="match status" value="1"/>
</dbReference>
<proteinExistence type="inferred from homology"/>
<evidence type="ECO:0000256" key="9">
    <source>
        <dbReference type="RuleBase" id="RU003477"/>
    </source>
</evidence>
<dbReference type="Gene3D" id="2.30.30.30">
    <property type="match status" value="1"/>
</dbReference>
<dbReference type="PROSITE" id="PS01108">
    <property type="entry name" value="RIBOSOMAL_L24"/>
    <property type="match status" value="1"/>
</dbReference>
<dbReference type="InterPro" id="IPR014722">
    <property type="entry name" value="Rib_uL2_dom2"/>
</dbReference>
<keyword evidence="3 8" id="KW-0694">RNA-binding</keyword>